<dbReference type="Gene3D" id="1.10.630.10">
    <property type="entry name" value="Cytochrome P450"/>
    <property type="match status" value="1"/>
</dbReference>
<dbReference type="PRINTS" id="PR00463">
    <property type="entry name" value="EP450I"/>
</dbReference>
<dbReference type="SUPFAM" id="SSF48264">
    <property type="entry name" value="Cytochrome P450"/>
    <property type="match status" value="1"/>
</dbReference>
<evidence type="ECO:0000256" key="5">
    <source>
        <dbReference type="SAM" id="Phobius"/>
    </source>
</evidence>
<dbReference type="GO" id="GO:0004497">
    <property type="term" value="F:monooxygenase activity"/>
    <property type="evidence" value="ECO:0007669"/>
    <property type="project" value="UniProtKB-KW"/>
</dbReference>
<accession>A0A2N1NTF4</accession>
<proteinExistence type="inferred from homology"/>
<feature type="binding site" description="axial binding residue" evidence="3">
    <location>
        <position position="484"/>
    </location>
    <ligand>
        <name>heme</name>
        <dbReference type="ChEBI" id="CHEBI:30413"/>
    </ligand>
    <ligandPart>
        <name>Fe</name>
        <dbReference type="ChEBI" id="CHEBI:18248"/>
    </ligandPart>
</feature>
<keyword evidence="1 3" id="KW-0479">Metal-binding</keyword>
<evidence type="ECO:0000256" key="4">
    <source>
        <dbReference type="RuleBase" id="RU000461"/>
    </source>
</evidence>
<protein>
    <submittedName>
        <fullName evidence="6">Cytochrome P450</fullName>
    </submittedName>
</protein>
<dbReference type="Pfam" id="PF00067">
    <property type="entry name" value="p450"/>
    <property type="match status" value="1"/>
</dbReference>
<dbReference type="GO" id="GO:0016705">
    <property type="term" value="F:oxidoreductase activity, acting on paired donors, with incorporation or reduction of molecular oxygen"/>
    <property type="evidence" value="ECO:0007669"/>
    <property type="project" value="InterPro"/>
</dbReference>
<organism evidence="6 7">
    <name type="scientific">Rhizophagus irregularis</name>
    <dbReference type="NCBI Taxonomy" id="588596"/>
    <lineage>
        <taxon>Eukaryota</taxon>
        <taxon>Fungi</taxon>
        <taxon>Fungi incertae sedis</taxon>
        <taxon>Mucoromycota</taxon>
        <taxon>Glomeromycotina</taxon>
        <taxon>Glomeromycetes</taxon>
        <taxon>Glomerales</taxon>
        <taxon>Glomeraceae</taxon>
        <taxon>Rhizophagus</taxon>
    </lineage>
</organism>
<keyword evidence="5" id="KW-0812">Transmembrane</keyword>
<dbReference type="GO" id="GO:0020037">
    <property type="term" value="F:heme binding"/>
    <property type="evidence" value="ECO:0007669"/>
    <property type="project" value="InterPro"/>
</dbReference>
<comment type="caution">
    <text evidence="6">The sequence shown here is derived from an EMBL/GenBank/DDBJ whole genome shotgun (WGS) entry which is preliminary data.</text>
</comment>
<dbReference type="InterPro" id="IPR017972">
    <property type="entry name" value="Cyt_P450_CS"/>
</dbReference>
<dbReference type="VEuPathDB" id="FungiDB:RhiirA1_450866"/>
<dbReference type="InterPro" id="IPR001128">
    <property type="entry name" value="Cyt_P450"/>
</dbReference>
<gene>
    <name evidence="6" type="ORF">RhiirC2_706843</name>
</gene>
<evidence type="ECO:0000256" key="3">
    <source>
        <dbReference type="PIRSR" id="PIRSR602401-1"/>
    </source>
</evidence>
<dbReference type="Proteomes" id="UP000233469">
    <property type="component" value="Unassembled WGS sequence"/>
</dbReference>
<reference evidence="6 7" key="1">
    <citation type="submission" date="2016-04" db="EMBL/GenBank/DDBJ databases">
        <title>Genome analyses suggest a sexual origin of heterokaryosis in a supposedly ancient asexual fungus.</title>
        <authorList>
            <person name="Ropars J."/>
            <person name="Sedzielewska K."/>
            <person name="Noel J."/>
            <person name="Charron P."/>
            <person name="Farinelli L."/>
            <person name="Marton T."/>
            <person name="Kruger M."/>
            <person name="Pelin A."/>
            <person name="Brachmann A."/>
            <person name="Corradi N."/>
        </authorList>
    </citation>
    <scope>NUCLEOTIDE SEQUENCE [LARGE SCALE GENOMIC DNA]</scope>
    <source>
        <strain evidence="6 7">C2</strain>
    </source>
</reference>
<evidence type="ECO:0000313" key="7">
    <source>
        <dbReference type="Proteomes" id="UP000233469"/>
    </source>
</evidence>
<evidence type="ECO:0000256" key="1">
    <source>
        <dbReference type="ARBA" id="ARBA00022723"/>
    </source>
</evidence>
<reference evidence="6 7" key="2">
    <citation type="submission" date="2017-10" db="EMBL/GenBank/DDBJ databases">
        <title>Extensive intraspecific genome diversity in a model arbuscular mycorrhizal fungus.</title>
        <authorList>
            <person name="Chen E.C.H."/>
            <person name="Morin E."/>
            <person name="Baudet D."/>
            <person name="Noel J."/>
            <person name="Ndikumana S."/>
            <person name="Charron P."/>
            <person name="St-Onge C."/>
            <person name="Giorgi J."/>
            <person name="Grigoriev I.V."/>
            <person name="Roux C."/>
            <person name="Martin F.M."/>
            <person name="Corradi N."/>
        </authorList>
    </citation>
    <scope>NUCLEOTIDE SEQUENCE [LARGE SCALE GENOMIC DNA]</scope>
    <source>
        <strain evidence="6 7">C2</strain>
    </source>
</reference>
<dbReference type="PANTHER" id="PTHR24301">
    <property type="entry name" value="THROMBOXANE-A SYNTHASE"/>
    <property type="match status" value="1"/>
</dbReference>
<dbReference type="VEuPathDB" id="FungiDB:RhiirFUN_026885"/>
<dbReference type="PANTHER" id="PTHR24301:SF2">
    <property type="entry name" value="THROMBOXANE-A SYNTHASE"/>
    <property type="match status" value="1"/>
</dbReference>
<dbReference type="AlphaFoldDB" id="A0A2N1NTF4"/>
<dbReference type="PROSITE" id="PS00086">
    <property type="entry name" value="CYTOCHROME_P450"/>
    <property type="match status" value="1"/>
</dbReference>
<dbReference type="EMBL" id="LLXL01000147">
    <property type="protein sequence ID" value="PKK77101.1"/>
    <property type="molecule type" value="Genomic_DNA"/>
</dbReference>
<comment type="similarity">
    <text evidence="4">Belongs to the cytochrome P450 family.</text>
</comment>
<sequence length="675" mass="78516">MVLKSFENLEIGDFLLFLSTILAIYVAHFYYKYFTRVNPMPGPFPFPFVGNIPQFYLQYKGDTKLFYGDNYKKYGEIYEVQMGGREIVLSRSEYIDKLLTPSTKHLHIVRFPDNEGLEELGVQGKGILLNENFKSWKYNRQFFTQAILSPKFTNEAIDWTNRIFNELEGYWNKLFQENKNKLDFTAWFNQYTNDMIIKLLTGERSYSMAAYFDTLSDEKSDHPLAIVDDSVKLVQALRKHLIGFIMFVYVPPFLRHYIPFFKNKADDLLQNVRFINERLDEIIKRRRQAIENTSLDKPLTNDMLTSLITANTPRDVNYTKTVGGEALDRPMTDTEIRGIIFDGFLGGTDTTANTISFVIYYIAHNPDVKKKMIEEIDRIFQGDKTRPITENDFQKLKYCEAIAKEVSRVFTVVPTILRSINKPDEIAGYKWPAGTMFRINADAIHYNKDYWEDSDKFNPDRWLVEGSESKKLSFLMFGGGLRLCPGRKLAMIELVCLIALLYRKYEIDLVDMNAPLKVVMHSVVFINNRQYDPARVMSKGLGLYLVAPSVFWTRYFVAGRRLFNSLDTWDGSSFRAFDSLNSVDGARIISMVLSDFSGYWDSVVLSVSFDAKFRFLIVCYFFFMRFFGSLDVGFLEIGSGNRLQREHHIPKGTGFHFLLEWIGWNGFLILGWIKW</sequence>
<dbReference type="PRINTS" id="PR00385">
    <property type="entry name" value="P450"/>
</dbReference>
<evidence type="ECO:0000313" key="6">
    <source>
        <dbReference type="EMBL" id="PKK77101.1"/>
    </source>
</evidence>
<dbReference type="GO" id="GO:0005506">
    <property type="term" value="F:iron ion binding"/>
    <property type="evidence" value="ECO:0007669"/>
    <property type="project" value="InterPro"/>
</dbReference>
<dbReference type="VEuPathDB" id="FungiDB:FUN_001141"/>
<keyword evidence="5" id="KW-0472">Membrane</keyword>
<dbReference type="InterPro" id="IPR002401">
    <property type="entry name" value="Cyt_P450_E_grp-I"/>
</dbReference>
<evidence type="ECO:0000256" key="2">
    <source>
        <dbReference type="ARBA" id="ARBA00023004"/>
    </source>
</evidence>
<comment type="cofactor">
    <cofactor evidence="3">
        <name>heme</name>
        <dbReference type="ChEBI" id="CHEBI:30413"/>
    </cofactor>
</comment>
<keyword evidence="4" id="KW-0560">Oxidoreductase</keyword>
<feature type="transmembrane region" description="Helical" evidence="5">
    <location>
        <begin position="12"/>
        <end position="31"/>
    </location>
</feature>
<name>A0A2N1NTF4_9GLOM</name>
<keyword evidence="5" id="KW-1133">Transmembrane helix</keyword>
<keyword evidence="3 4" id="KW-0349">Heme</keyword>
<dbReference type="InterPro" id="IPR036396">
    <property type="entry name" value="Cyt_P450_sf"/>
</dbReference>
<keyword evidence="4" id="KW-0503">Monooxygenase</keyword>
<keyword evidence="2 3" id="KW-0408">Iron</keyword>